<name>E3NSU7_CAERE</name>
<protein>
    <submittedName>
        <fullName evidence="2">Uncharacterized protein</fullName>
    </submittedName>
</protein>
<dbReference type="SUPFAM" id="SSF56300">
    <property type="entry name" value="Metallo-dependent phosphatases"/>
    <property type="match status" value="1"/>
</dbReference>
<feature type="region of interest" description="Disordered" evidence="1">
    <location>
        <begin position="438"/>
        <end position="459"/>
    </location>
</feature>
<dbReference type="InterPro" id="IPR029052">
    <property type="entry name" value="Metallo-depent_PP-like"/>
</dbReference>
<dbReference type="HOGENOM" id="CLU_529184_0_0_1"/>
<proteinExistence type="predicted"/>
<gene>
    <name evidence="2" type="ORF">CRE_30324</name>
</gene>
<dbReference type="EMBL" id="DS270049">
    <property type="protein sequence ID" value="EFO90970.1"/>
    <property type="molecule type" value="Genomic_DNA"/>
</dbReference>
<dbReference type="Proteomes" id="UP000008281">
    <property type="component" value="Unassembled WGS sequence"/>
</dbReference>
<keyword evidence="3" id="KW-1185">Reference proteome</keyword>
<dbReference type="AlphaFoldDB" id="E3NSU7"/>
<sequence length="515" mass="56343">MARQPGQIDDAKVAELSHLSNSAIARELGCNEASVRRARKRLGVRAAAPTAGVSEPAAPLGKVEYSSGSGEGTFTDVQSATKLTDWTHVFEQFGLDPDEFTIVDDTVTMKAWQQSKRLDDGDRDTVTLYSYGARFRRKTELDRLDLPALYASVRAIEPVGPKSDTGRTTVVAYSDPQTGKVASRGNTKDMLRRSFLKRAKLTRLLAERKPEHTVLLDGGDGIEGFESGGNPMFTNDLSLAGQLDVYGTELMEWIKTLHAHAPVTIAAVPSNHAAWRQGKQNLGRPADDLGLFMHQQVRKVANAVGLNAQWVFPAEYDESVAVDVHGTKIGLVHGNQFGPGQAITWWEKQTFGAQAVATCDVLVTAHYHSFGAGVAGRNPATGRQRMWLGAPTLDNGSDWFRNTAGRDSDPGVLVFDITEDGAAHHRRLEHPALPQLRHRPGHRVRRGRVPQTHSSRSPLPLRVGTAQAAVLQGRSMTDEYDCPEGCGRTYQSVKAALLCPCDKYDRNGYERSDDD</sequence>
<accession>E3NSU7</accession>
<dbReference type="InParanoid" id="E3NSU7"/>
<evidence type="ECO:0000313" key="3">
    <source>
        <dbReference type="Proteomes" id="UP000008281"/>
    </source>
</evidence>
<evidence type="ECO:0000256" key="1">
    <source>
        <dbReference type="SAM" id="MobiDB-lite"/>
    </source>
</evidence>
<evidence type="ECO:0000313" key="2">
    <source>
        <dbReference type="EMBL" id="EFO90970.1"/>
    </source>
</evidence>
<organism evidence="3">
    <name type="scientific">Caenorhabditis remanei</name>
    <name type="common">Caenorhabditis vulgaris</name>
    <dbReference type="NCBI Taxonomy" id="31234"/>
    <lineage>
        <taxon>Eukaryota</taxon>
        <taxon>Metazoa</taxon>
        <taxon>Ecdysozoa</taxon>
        <taxon>Nematoda</taxon>
        <taxon>Chromadorea</taxon>
        <taxon>Rhabditida</taxon>
        <taxon>Rhabditina</taxon>
        <taxon>Rhabditomorpha</taxon>
        <taxon>Rhabditoidea</taxon>
        <taxon>Rhabditidae</taxon>
        <taxon>Peloderinae</taxon>
        <taxon>Caenorhabditis</taxon>
    </lineage>
</organism>
<reference evidence="2" key="1">
    <citation type="submission" date="2007-07" db="EMBL/GenBank/DDBJ databases">
        <title>PCAP assembly of the Caenorhabditis remanei genome.</title>
        <authorList>
            <consortium name="The Caenorhabditis remanei Sequencing Consortium"/>
            <person name="Wilson R.K."/>
        </authorList>
    </citation>
    <scope>NUCLEOTIDE SEQUENCE [LARGE SCALE GENOMIC DNA]</scope>
    <source>
        <strain evidence="2">PB4641</strain>
    </source>
</reference>
<feature type="compositionally biased region" description="Basic residues" evidence="1">
    <location>
        <begin position="438"/>
        <end position="448"/>
    </location>
</feature>